<dbReference type="Pfam" id="PF00078">
    <property type="entry name" value="RVT_1"/>
    <property type="match status" value="1"/>
</dbReference>
<dbReference type="InterPro" id="IPR021109">
    <property type="entry name" value="Peptidase_aspartic_dom_sf"/>
</dbReference>
<dbReference type="Gene3D" id="3.10.10.10">
    <property type="entry name" value="HIV Type 1 Reverse Transcriptase, subunit A, domain 1"/>
    <property type="match status" value="1"/>
</dbReference>
<evidence type="ECO:0000313" key="18">
    <source>
        <dbReference type="EMBL" id="ABA94145.1"/>
    </source>
</evidence>
<keyword evidence="4" id="KW-0548">Nucleotidyltransferase</keyword>
<dbReference type="Gene3D" id="2.40.70.10">
    <property type="entry name" value="Acid Proteases"/>
    <property type="match status" value="1"/>
</dbReference>
<keyword evidence="9" id="KW-0378">Hydrolase</keyword>
<dbReference type="InterPro" id="IPR056924">
    <property type="entry name" value="SH3_Tf2-1"/>
</dbReference>
<organism evidence="18">
    <name type="scientific">Oryza sativa subsp. japonica</name>
    <name type="common">Rice</name>
    <dbReference type="NCBI Taxonomy" id="39947"/>
    <lineage>
        <taxon>Eukaryota</taxon>
        <taxon>Viridiplantae</taxon>
        <taxon>Streptophyta</taxon>
        <taxon>Embryophyta</taxon>
        <taxon>Tracheophyta</taxon>
        <taxon>Spermatophyta</taxon>
        <taxon>Magnoliopsida</taxon>
        <taxon>Liliopsida</taxon>
        <taxon>Poales</taxon>
        <taxon>Poaceae</taxon>
        <taxon>BOP clade</taxon>
        <taxon>Oryzoideae</taxon>
        <taxon>Oryzeae</taxon>
        <taxon>Oryzinae</taxon>
        <taxon>Oryza</taxon>
        <taxon>Oryza sativa</taxon>
    </lineage>
</organism>
<evidence type="ECO:0000259" key="16">
    <source>
        <dbReference type="PROSITE" id="PS50878"/>
    </source>
</evidence>
<dbReference type="GO" id="GO:0046872">
    <property type="term" value="F:metal ion binding"/>
    <property type="evidence" value="ECO:0007669"/>
    <property type="project" value="UniProtKB-KW"/>
</dbReference>
<keyword evidence="15" id="KW-0233">DNA recombination</keyword>
<evidence type="ECO:0000256" key="4">
    <source>
        <dbReference type="ARBA" id="ARBA00022695"/>
    </source>
</evidence>
<dbReference type="FunFam" id="3.10.10.10:FF:000007">
    <property type="entry name" value="Retrovirus-related Pol polyprotein from transposon 17.6-like Protein"/>
    <property type="match status" value="1"/>
</dbReference>
<keyword evidence="10" id="KW-0460">Magnesium</keyword>
<evidence type="ECO:0000256" key="10">
    <source>
        <dbReference type="ARBA" id="ARBA00022842"/>
    </source>
</evidence>
<keyword evidence="14" id="KW-0238">DNA-binding</keyword>
<evidence type="ECO:0000256" key="14">
    <source>
        <dbReference type="ARBA" id="ARBA00023125"/>
    </source>
</evidence>
<reference evidence="18" key="1">
    <citation type="journal article" date="2005" name="BMC Biol.">
        <title>The sequence of rice chromosomes 11 and 12, rich in disease resistance genes and recent gene duplications.</title>
        <authorList>
            <consortium name="The rice chromosomes 11 and 12 sequencing consortia"/>
        </authorList>
    </citation>
    <scope>NUCLEOTIDE SEQUENCE [LARGE SCALE GENOMIC DNA]</scope>
</reference>
<dbReference type="AlphaFoldDB" id="Q2R307"/>
<dbReference type="EC" id="2.7.7.49" evidence="1"/>
<dbReference type="PANTHER" id="PTHR37984:SF5">
    <property type="entry name" value="PROTEIN NYNRIN-LIKE"/>
    <property type="match status" value="1"/>
</dbReference>
<evidence type="ECO:0000256" key="6">
    <source>
        <dbReference type="ARBA" id="ARBA00022723"/>
    </source>
</evidence>
<dbReference type="Pfam" id="PF24626">
    <property type="entry name" value="SH3_Tf2-1"/>
    <property type="match status" value="1"/>
</dbReference>
<keyword evidence="13" id="KW-0239">DNA-directed DNA polymerase</keyword>
<sequence>MAHPSASAPPHQQVSASTTPAMAGVYNMPVASSLGRPDVVTEFAKRANLFSQEVSRSVQVSSPGDMISSSVVCPGCAISIDGEEFVANLIVIPLPLFDVILGMDWLNRYRAVISCFWKTITLEAPSGKEMVFQGSAPPHSLFVMSRLFPGQRAVKTGLLWALAKKSSKPLVIEDVPVVRDYPDVFPAELPGMPPERDVEFRIDLVPSTQPISRAPYRVSPWGAPVIFTEKKDGSWRMCVDYRALNATTIKNKYPLPRIEDLFDQLKGAKVFSKIDLQSGYNQIRVREEDIEKTAFSTRYGHYEYRVMSFGLTNAPAYFMEAMNSMLHSFLDNFMVVFIDDILIYSKDVEEHERHLRMVLGTLRENKFYAKLKKCEFWLPEVAFLGHVINQQGISVDPSKVLSIVGWERSTNVKDVRSFLGMAGYYRRFVKDFSIIAKPMTMLTHKDVKFQWTDQCECSFQQLKQRLVTAPVLTLPQPGKRFTVYSDASRVGLGCVLMQEGNVIAYASRQLKKHEQNYPTHDLELAAVVFALKIWRHYLYGESCDILTDHKSLKYIFTQKDLNLRQRRWLELIKDYDLNIQYTPGKANVVADALSRKLVPPTEGKTRDFTLDSSGAVRFHGRLCVPQKAKVKEEILREAHRTPYTVHPGENKMYHDLKKIYWWKRMKVDVAKYVASCGVCQRVKAEHKSPAGKLQSLEVPVWPWDDIAMDFVVGLPRTPRGKDTIWVVVDRLKAFDTQLKFSTAFHPQADGQSERTIQTLEDMLRSCILSWKGSWEDHLPLVEFTYNNSFHASIQVAPYEALYGRKCRSLLCWDSIGERAILGPDWVQQTTERIAEIRQHMLAAQSRQKSYADVKRRELEFEVGDQVLLKVSPTKGVVRFGTKGKLSPRYIGPFSIVERVGILAYRLELPESMKGVVTPRSFPPKPKF</sequence>
<dbReference type="SUPFAM" id="SSF50630">
    <property type="entry name" value="Acid proteases"/>
    <property type="match status" value="1"/>
</dbReference>
<evidence type="ECO:0000256" key="12">
    <source>
        <dbReference type="ARBA" id="ARBA00022918"/>
    </source>
</evidence>
<dbReference type="InterPro" id="IPR041373">
    <property type="entry name" value="RT_RNaseH"/>
</dbReference>
<accession>Q2R307</accession>
<evidence type="ECO:0000259" key="17">
    <source>
        <dbReference type="PROSITE" id="PS50994"/>
    </source>
</evidence>
<dbReference type="GO" id="GO:0006508">
    <property type="term" value="P:proteolysis"/>
    <property type="evidence" value="ECO:0007669"/>
    <property type="project" value="UniProtKB-KW"/>
</dbReference>
<dbReference type="SUPFAM" id="SSF56672">
    <property type="entry name" value="DNA/RNA polymerases"/>
    <property type="match status" value="1"/>
</dbReference>
<gene>
    <name evidence="18" type="ordered locus">LOC_Os11g34050</name>
</gene>
<dbReference type="InterPro" id="IPR000477">
    <property type="entry name" value="RT_dom"/>
</dbReference>
<dbReference type="InterPro" id="IPR012337">
    <property type="entry name" value="RNaseH-like_sf"/>
</dbReference>
<dbReference type="Pfam" id="PF17917">
    <property type="entry name" value="RT_RNaseH"/>
    <property type="match status" value="1"/>
</dbReference>
<dbReference type="InterPro" id="IPR043502">
    <property type="entry name" value="DNA/RNA_pol_sf"/>
</dbReference>
<evidence type="ECO:0000256" key="7">
    <source>
        <dbReference type="ARBA" id="ARBA00022750"/>
    </source>
</evidence>
<evidence type="ECO:0000256" key="5">
    <source>
        <dbReference type="ARBA" id="ARBA00022722"/>
    </source>
</evidence>
<evidence type="ECO:0000256" key="11">
    <source>
        <dbReference type="ARBA" id="ARBA00022908"/>
    </source>
</evidence>
<dbReference type="InterPro" id="IPR050951">
    <property type="entry name" value="Retrovirus_Pol_polyprotein"/>
</dbReference>
<keyword evidence="8" id="KW-0255">Endonuclease</keyword>
<dbReference type="GO" id="GO:0006310">
    <property type="term" value="P:DNA recombination"/>
    <property type="evidence" value="ECO:0007669"/>
    <property type="project" value="UniProtKB-KW"/>
</dbReference>
<dbReference type="SUPFAM" id="SSF53098">
    <property type="entry name" value="Ribonuclease H-like"/>
    <property type="match status" value="1"/>
</dbReference>
<keyword evidence="3" id="KW-0808">Transferase</keyword>
<evidence type="ECO:0000256" key="13">
    <source>
        <dbReference type="ARBA" id="ARBA00022932"/>
    </source>
</evidence>
<keyword evidence="6" id="KW-0479">Metal-binding</keyword>
<reference evidence="18" key="3">
    <citation type="submission" date="2006-01" db="EMBL/GenBank/DDBJ databases">
        <authorList>
            <person name="Buell R."/>
        </authorList>
    </citation>
    <scope>NUCLEOTIDE SEQUENCE</scope>
</reference>
<name>Q2R307_ORYSJ</name>
<keyword evidence="12" id="KW-0695">RNA-directed DNA polymerase</keyword>
<dbReference type="GO" id="GO:0003677">
    <property type="term" value="F:DNA binding"/>
    <property type="evidence" value="ECO:0007669"/>
    <property type="project" value="UniProtKB-KW"/>
</dbReference>
<dbReference type="InterPro" id="IPR041588">
    <property type="entry name" value="Integrase_H2C2"/>
</dbReference>
<feature type="domain" description="Reverse transcriptase" evidence="16">
    <location>
        <begin position="209"/>
        <end position="388"/>
    </location>
</feature>
<dbReference type="CDD" id="cd00303">
    <property type="entry name" value="retropepsin_like"/>
    <property type="match status" value="1"/>
</dbReference>
<keyword evidence="11" id="KW-0229">DNA integration</keyword>
<dbReference type="Gene3D" id="1.10.340.70">
    <property type="match status" value="1"/>
</dbReference>
<dbReference type="Gene3D" id="3.30.70.270">
    <property type="match status" value="2"/>
</dbReference>
<dbReference type="PROSITE" id="PS50878">
    <property type="entry name" value="RT_POL"/>
    <property type="match status" value="1"/>
</dbReference>
<dbReference type="EMBL" id="DP000010">
    <property type="protein sequence ID" value="ABA94145.1"/>
    <property type="molecule type" value="Genomic_DNA"/>
</dbReference>
<dbReference type="Pfam" id="PF08284">
    <property type="entry name" value="RVP_2"/>
    <property type="match status" value="1"/>
</dbReference>
<dbReference type="FunFam" id="3.10.20.370:FF:000001">
    <property type="entry name" value="Retrovirus-related Pol polyprotein from transposon 17.6-like protein"/>
    <property type="match status" value="1"/>
</dbReference>
<proteinExistence type="predicted"/>
<dbReference type="PANTHER" id="PTHR37984">
    <property type="entry name" value="PROTEIN CBG26694"/>
    <property type="match status" value="1"/>
</dbReference>
<dbReference type="Gene3D" id="3.30.420.10">
    <property type="entry name" value="Ribonuclease H-like superfamily/Ribonuclease H"/>
    <property type="match status" value="1"/>
</dbReference>
<keyword evidence="2" id="KW-0645">Protease</keyword>
<reference evidence="18" key="2">
    <citation type="submission" date="2005-04" db="EMBL/GenBank/DDBJ databases">
        <authorList>
            <person name="Buell C.R."/>
            <person name="Wing R.A."/>
            <person name="McCombie W.A."/>
            <person name="Ouyang S."/>
        </authorList>
    </citation>
    <scope>NUCLEOTIDE SEQUENCE</scope>
</reference>
<feature type="domain" description="Integrase catalytic" evidence="17">
    <location>
        <begin position="705"/>
        <end position="805"/>
    </location>
</feature>
<dbReference type="GO" id="GO:0003887">
    <property type="term" value="F:DNA-directed DNA polymerase activity"/>
    <property type="evidence" value="ECO:0007669"/>
    <property type="project" value="UniProtKB-KW"/>
</dbReference>
<dbReference type="FunFam" id="3.30.70.270:FF:000020">
    <property type="entry name" value="Transposon Tf2-6 polyprotein-like Protein"/>
    <property type="match status" value="1"/>
</dbReference>
<evidence type="ECO:0000256" key="2">
    <source>
        <dbReference type="ARBA" id="ARBA00022670"/>
    </source>
</evidence>
<dbReference type="GO" id="GO:0003964">
    <property type="term" value="F:RNA-directed DNA polymerase activity"/>
    <property type="evidence" value="ECO:0007669"/>
    <property type="project" value="UniProtKB-KW"/>
</dbReference>
<keyword evidence="7" id="KW-0064">Aspartyl protease</keyword>
<dbReference type="CDD" id="cd09274">
    <property type="entry name" value="RNase_HI_RT_Ty3"/>
    <property type="match status" value="1"/>
</dbReference>
<dbReference type="InterPro" id="IPR036397">
    <property type="entry name" value="RNaseH_sf"/>
</dbReference>
<dbReference type="GO" id="GO:0004190">
    <property type="term" value="F:aspartic-type endopeptidase activity"/>
    <property type="evidence" value="ECO:0007669"/>
    <property type="project" value="UniProtKB-KW"/>
</dbReference>
<evidence type="ECO:0000256" key="8">
    <source>
        <dbReference type="ARBA" id="ARBA00022759"/>
    </source>
</evidence>
<dbReference type="InterPro" id="IPR001584">
    <property type="entry name" value="Integrase_cat-core"/>
</dbReference>
<evidence type="ECO:0000256" key="9">
    <source>
        <dbReference type="ARBA" id="ARBA00022801"/>
    </source>
</evidence>
<evidence type="ECO:0000256" key="3">
    <source>
        <dbReference type="ARBA" id="ARBA00022679"/>
    </source>
</evidence>
<dbReference type="GO" id="GO:0015074">
    <property type="term" value="P:DNA integration"/>
    <property type="evidence" value="ECO:0007669"/>
    <property type="project" value="UniProtKB-KW"/>
</dbReference>
<protein>
    <recommendedName>
        <fullName evidence="1">RNA-directed DNA polymerase</fullName>
        <ecNumber evidence="1">2.7.7.49</ecNumber>
    </recommendedName>
</protein>
<evidence type="ECO:0000256" key="15">
    <source>
        <dbReference type="ARBA" id="ARBA00023172"/>
    </source>
</evidence>
<dbReference type="GO" id="GO:0004519">
    <property type="term" value="F:endonuclease activity"/>
    <property type="evidence" value="ECO:0007669"/>
    <property type="project" value="UniProtKB-KW"/>
</dbReference>
<dbReference type="Pfam" id="PF17921">
    <property type="entry name" value="Integrase_H2C2"/>
    <property type="match status" value="1"/>
</dbReference>
<evidence type="ECO:0000256" key="1">
    <source>
        <dbReference type="ARBA" id="ARBA00012493"/>
    </source>
</evidence>
<keyword evidence="5" id="KW-0540">Nuclease</keyword>
<dbReference type="PROSITE" id="PS50994">
    <property type="entry name" value="INTEGRASE"/>
    <property type="match status" value="1"/>
</dbReference>
<dbReference type="InterPro" id="IPR043128">
    <property type="entry name" value="Rev_trsase/Diguanyl_cyclase"/>
</dbReference>
<dbReference type="CDD" id="cd01647">
    <property type="entry name" value="RT_LTR"/>
    <property type="match status" value="1"/>
</dbReference>